<comment type="caution">
    <text evidence="5">The sequence shown here is derived from an EMBL/GenBank/DDBJ whole genome shotgun (WGS) entry which is preliminary data.</text>
</comment>
<keyword evidence="2 3" id="KW-0143">Chaperone</keyword>
<dbReference type="PANTHER" id="PTHR10772">
    <property type="entry name" value="10 KDA HEAT SHOCK PROTEIN"/>
    <property type="match status" value="1"/>
</dbReference>
<sequence length="105" mass="11416">MHIRPLYDRIIVKRIEQQRQTASGIVIPDTAGEKPEQGEVLAVGPGKLLDNGTVRPLEVKVGDRVLFSKYGGQTVKVEGEELLVLREEDVLGIIEQDAAGAKKAA</sequence>
<gene>
    <name evidence="3 5" type="primary">groES</name>
    <name evidence="3" type="synonym">groS</name>
    <name evidence="5" type="ORF">V6E02_11825</name>
</gene>
<dbReference type="HAMAP" id="MF_00580">
    <property type="entry name" value="CH10"/>
    <property type="match status" value="1"/>
</dbReference>
<dbReference type="PRINTS" id="PR00297">
    <property type="entry name" value="CHAPERONIN10"/>
</dbReference>
<comment type="subcellular location">
    <subcellularLocation>
        <location evidence="3">Cytoplasm</location>
    </subcellularLocation>
</comment>
<dbReference type="SUPFAM" id="SSF50129">
    <property type="entry name" value="GroES-like"/>
    <property type="match status" value="1"/>
</dbReference>
<dbReference type="InterPro" id="IPR020818">
    <property type="entry name" value="Chaperonin_GroES"/>
</dbReference>
<dbReference type="InterPro" id="IPR037124">
    <property type="entry name" value="Chaperonin_GroES_sf"/>
</dbReference>
<protein>
    <recommendedName>
        <fullName evidence="3">Co-chaperonin GroES</fullName>
    </recommendedName>
    <alternativeName>
        <fullName evidence="3">10 kDa chaperonin</fullName>
    </alternativeName>
    <alternativeName>
        <fullName evidence="3">Chaperonin-10</fullName>
        <shortName evidence="3">Cpn10</shortName>
    </alternativeName>
</protein>
<keyword evidence="6" id="KW-1185">Reference proteome</keyword>
<dbReference type="Proteomes" id="UP001482231">
    <property type="component" value="Unassembled WGS sequence"/>
</dbReference>
<proteinExistence type="inferred from homology"/>
<dbReference type="Pfam" id="PF00166">
    <property type="entry name" value="Cpn10"/>
    <property type="match status" value="1"/>
</dbReference>
<dbReference type="CDD" id="cd00320">
    <property type="entry name" value="cpn10"/>
    <property type="match status" value="1"/>
</dbReference>
<evidence type="ECO:0000256" key="2">
    <source>
        <dbReference type="ARBA" id="ARBA00023186"/>
    </source>
</evidence>
<keyword evidence="3" id="KW-0963">Cytoplasm</keyword>
<dbReference type="InterPro" id="IPR018369">
    <property type="entry name" value="Chaprnonin_Cpn10_CS"/>
</dbReference>
<dbReference type="SMART" id="SM00883">
    <property type="entry name" value="Cpn10"/>
    <property type="match status" value="1"/>
</dbReference>
<dbReference type="NCBIfam" id="NF001531">
    <property type="entry name" value="PRK00364.2-2"/>
    <property type="match status" value="1"/>
</dbReference>
<dbReference type="PANTHER" id="PTHR10772:SF58">
    <property type="entry name" value="CO-CHAPERONIN GROES"/>
    <property type="match status" value="1"/>
</dbReference>
<evidence type="ECO:0000256" key="1">
    <source>
        <dbReference type="ARBA" id="ARBA00006975"/>
    </source>
</evidence>
<evidence type="ECO:0000313" key="6">
    <source>
        <dbReference type="Proteomes" id="UP001482231"/>
    </source>
</evidence>
<reference evidence="5 6" key="1">
    <citation type="submission" date="2024-02" db="EMBL/GenBank/DDBJ databases">
        <title>New thermophilic sulfur-oxidizing bacteria from a hot springs of the Uzon caldera (Kamchatka, Russia).</title>
        <authorList>
            <person name="Dukat A.M."/>
            <person name="Elcheninov A.G."/>
            <person name="Frolov E.N."/>
        </authorList>
    </citation>
    <scope>NUCLEOTIDE SEQUENCE [LARGE SCALE GENOMIC DNA]</scope>
    <source>
        <strain evidence="5 6">AK1</strain>
    </source>
</reference>
<comment type="subunit">
    <text evidence="3">Heptamer of 7 subunits arranged in a ring. Interacts with the chaperonin GroEL.</text>
</comment>
<evidence type="ECO:0000256" key="4">
    <source>
        <dbReference type="RuleBase" id="RU000535"/>
    </source>
</evidence>
<evidence type="ECO:0000313" key="5">
    <source>
        <dbReference type="EMBL" id="MEO1767899.1"/>
    </source>
</evidence>
<dbReference type="InterPro" id="IPR011032">
    <property type="entry name" value="GroES-like_sf"/>
</dbReference>
<organism evidence="5 6">
    <name type="scientific">Thiobacter aerophilum</name>
    <dbReference type="NCBI Taxonomy" id="3121275"/>
    <lineage>
        <taxon>Bacteria</taxon>
        <taxon>Pseudomonadati</taxon>
        <taxon>Pseudomonadota</taxon>
        <taxon>Betaproteobacteria</taxon>
        <taxon>Burkholderiales</taxon>
        <taxon>Thiobacteraceae</taxon>
        <taxon>Thiobacter</taxon>
    </lineage>
</organism>
<comment type="similarity">
    <text evidence="1 3 4">Belongs to the GroES chaperonin family.</text>
</comment>
<name>A0ABV0EH41_9BURK</name>
<dbReference type="NCBIfam" id="NF001534">
    <property type="entry name" value="PRK00364.2-5"/>
    <property type="match status" value="1"/>
</dbReference>
<evidence type="ECO:0000256" key="3">
    <source>
        <dbReference type="HAMAP-Rule" id="MF_00580"/>
    </source>
</evidence>
<dbReference type="Gene3D" id="2.30.33.40">
    <property type="entry name" value="GroES chaperonin"/>
    <property type="match status" value="1"/>
</dbReference>
<dbReference type="EMBL" id="JBAJEX010000012">
    <property type="protein sequence ID" value="MEO1767899.1"/>
    <property type="molecule type" value="Genomic_DNA"/>
</dbReference>
<dbReference type="NCBIfam" id="NF001533">
    <property type="entry name" value="PRK00364.2-4"/>
    <property type="match status" value="1"/>
</dbReference>
<accession>A0ABV0EH41</accession>
<dbReference type="PROSITE" id="PS00681">
    <property type="entry name" value="CHAPERONINS_CPN10"/>
    <property type="match status" value="1"/>
</dbReference>
<dbReference type="NCBIfam" id="NF001527">
    <property type="entry name" value="PRK00364.1-2"/>
    <property type="match status" value="1"/>
</dbReference>
<dbReference type="RefSeq" id="WP_347309010.1">
    <property type="nucleotide sequence ID" value="NZ_JBAJEX010000012.1"/>
</dbReference>
<comment type="function">
    <text evidence="3 4">Together with the chaperonin GroEL, plays an essential role in assisting protein folding. The GroEL-GroES system forms a nano-cage that allows encapsulation of the non-native substrate proteins and provides a physical environment optimized to promote and accelerate protein folding. GroES binds to the apical surface of the GroEL ring, thereby capping the opening of the GroEL channel.</text>
</comment>